<dbReference type="GO" id="GO:0009228">
    <property type="term" value="P:thiamine biosynthetic process"/>
    <property type="evidence" value="ECO:0007669"/>
    <property type="project" value="UniProtKB-KW"/>
</dbReference>
<keyword evidence="2 9" id="KW-0808">Transferase</keyword>
<evidence type="ECO:0000256" key="9">
    <source>
        <dbReference type="HAMAP-Rule" id="MF_00097"/>
    </source>
</evidence>
<accession>A0A8J7GED9</accession>
<comment type="caution">
    <text evidence="13">The sequence shown here is derived from an EMBL/GenBank/DDBJ whole genome shotgun (WGS) entry which is preliminary data.</text>
</comment>
<organism evidence="13 14">
    <name type="scientific">Savagea serpentis</name>
    <dbReference type="NCBI Taxonomy" id="2785297"/>
    <lineage>
        <taxon>Bacteria</taxon>
        <taxon>Bacillati</taxon>
        <taxon>Bacillota</taxon>
        <taxon>Bacilli</taxon>
        <taxon>Bacillales</taxon>
        <taxon>Caryophanaceae</taxon>
        <taxon>Savagea</taxon>
    </lineage>
</organism>
<evidence type="ECO:0000256" key="11">
    <source>
        <dbReference type="RuleBase" id="RU004253"/>
    </source>
</evidence>
<feature type="binding site" evidence="9">
    <location>
        <position position="74"/>
    </location>
    <ligand>
        <name>4-amino-2-methyl-5-(diphosphooxymethyl)pyrimidine</name>
        <dbReference type="ChEBI" id="CHEBI:57841"/>
    </ligand>
</feature>
<evidence type="ECO:0000256" key="8">
    <source>
        <dbReference type="ARBA" id="ARBA00047883"/>
    </source>
</evidence>
<evidence type="ECO:0000313" key="14">
    <source>
        <dbReference type="Proteomes" id="UP000622653"/>
    </source>
</evidence>
<dbReference type="InterPro" id="IPR022998">
    <property type="entry name" value="ThiamineP_synth_TenI"/>
</dbReference>
<comment type="function">
    <text evidence="9">Condenses 4-methyl-5-(beta-hydroxyethyl)thiazole monophosphate (THZ-P) and 2-methyl-4-amino-5-hydroxymethyl pyrimidine pyrophosphate (HMP-PP) to form thiamine monophosphate (TMP).</text>
</comment>
<dbReference type="Pfam" id="PF02581">
    <property type="entry name" value="TMP-TENI"/>
    <property type="match status" value="1"/>
</dbReference>
<dbReference type="InterPro" id="IPR034291">
    <property type="entry name" value="TMP_synthase"/>
</dbReference>
<dbReference type="EC" id="2.5.1.3" evidence="9"/>
<feature type="binding site" evidence="9">
    <location>
        <position position="94"/>
    </location>
    <ligand>
        <name>Mg(2+)</name>
        <dbReference type="ChEBI" id="CHEBI:18420"/>
    </ligand>
</feature>
<comment type="catalytic activity">
    <reaction evidence="7 9 10">
        <text>2-(2-carboxy-4-methylthiazol-5-yl)ethyl phosphate + 4-amino-2-methyl-5-(diphosphooxymethyl)pyrimidine + 2 H(+) = thiamine phosphate + CO2 + diphosphate</text>
        <dbReference type="Rhea" id="RHEA:47848"/>
        <dbReference type="ChEBI" id="CHEBI:15378"/>
        <dbReference type="ChEBI" id="CHEBI:16526"/>
        <dbReference type="ChEBI" id="CHEBI:33019"/>
        <dbReference type="ChEBI" id="CHEBI:37575"/>
        <dbReference type="ChEBI" id="CHEBI:57841"/>
        <dbReference type="ChEBI" id="CHEBI:62890"/>
        <dbReference type="EC" id="2.5.1.3"/>
    </reaction>
</comment>
<evidence type="ECO:0000256" key="3">
    <source>
        <dbReference type="ARBA" id="ARBA00022723"/>
    </source>
</evidence>
<dbReference type="FunFam" id="3.20.20.70:FF:000096">
    <property type="entry name" value="Thiamine-phosphate synthase"/>
    <property type="match status" value="1"/>
</dbReference>
<evidence type="ECO:0000256" key="7">
    <source>
        <dbReference type="ARBA" id="ARBA00047851"/>
    </source>
</evidence>
<dbReference type="NCBIfam" id="TIGR00693">
    <property type="entry name" value="thiE"/>
    <property type="match status" value="1"/>
</dbReference>
<name>A0A8J7GED9_9BACL</name>
<dbReference type="GO" id="GO:0009229">
    <property type="term" value="P:thiamine diphosphate biosynthetic process"/>
    <property type="evidence" value="ECO:0007669"/>
    <property type="project" value="UniProtKB-UniRule"/>
</dbReference>
<dbReference type="RefSeq" id="WP_194563559.1">
    <property type="nucleotide sequence ID" value="NZ_JADKPV010000008.1"/>
</dbReference>
<evidence type="ECO:0000259" key="12">
    <source>
        <dbReference type="Pfam" id="PF02581"/>
    </source>
</evidence>
<feature type="binding site" evidence="9">
    <location>
        <position position="171"/>
    </location>
    <ligand>
        <name>2-[(2R,5Z)-2-carboxy-4-methylthiazol-5(2H)-ylidene]ethyl phosphate</name>
        <dbReference type="ChEBI" id="CHEBI:62899"/>
    </ligand>
</feature>
<dbReference type="HAMAP" id="MF_00097">
    <property type="entry name" value="TMP_synthase"/>
    <property type="match status" value="1"/>
</dbReference>
<dbReference type="InterPro" id="IPR013785">
    <property type="entry name" value="Aldolase_TIM"/>
</dbReference>
<dbReference type="PANTHER" id="PTHR20857:SF15">
    <property type="entry name" value="THIAMINE-PHOSPHATE SYNTHASE"/>
    <property type="match status" value="1"/>
</dbReference>
<dbReference type="InterPro" id="IPR036206">
    <property type="entry name" value="ThiamineP_synth_sf"/>
</dbReference>
<dbReference type="AlphaFoldDB" id="A0A8J7GED9"/>
<dbReference type="PANTHER" id="PTHR20857">
    <property type="entry name" value="THIAMINE-PHOSPHATE PYROPHOSPHORYLASE"/>
    <property type="match status" value="1"/>
</dbReference>
<dbReference type="GO" id="GO:0000287">
    <property type="term" value="F:magnesium ion binding"/>
    <property type="evidence" value="ECO:0007669"/>
    <property type="project" value="UniProtKB-UniRule"/>
</dbReference>
<reference evidence="13" key="1">
    <citation type="submission" date="2020-11" db="EMBL/GenBank/DDBJ databases">
        <title>Multidrug resistant novel bacterium Savagea serpentis sp. nov., isolated from the scats of a vine snake (Ahaetulla nasuta).</title>
        <authorList>
            <person name="Venkata Ramana V."/>
            <person name="Vikas Patil S."/>
            <person name="Yogita Lugani V."/>
        </authorList>
    </citation>
    <scope>NUCLEOTIDE SEQUENCE</scope>
    <source>
        <strain evidence="13">SN6</strain>
    </source>
</reference>
<keyword evidence="5 9" id="KW-0784">Thiamine biosynthesis</keyword>
<dbReference type="UniPathway" id="UPA00060">
    <property type="reaction ID" value="UER00141"/>
</dbReference>
<evidence type="ECO:0000256" key="6">
    <source>
        <dbReference type="ARBA" id="ARBA00047334"/>
    </source>
</evidence>
<dbReference type="EMBL" id="JADKPV010000008">
    <property type="protein sequence ID" value="MBF4502071.1"/>
    <property type="molecule type" value="Genomic_DNA"/>
</dbReference>
<dbReference type="Proteomes" id="UP000622653">
    <property type="component" value="Unassembled WGS sequence"/>
</dbReference>
<evidence type="ECO:0000256" key="10">
    <source>
        <dbReference type="RuleBase" id="RU003826"/>
    </source>
</evidence>
<feature type="binding site" evidence="9">
    <location>
        <begin position="39"/>
        <end position="43"/>
    </location>
    <ligand>
        <name>4-amino-2-methyl-5-(diphosphooxymethyl)pyrimidine</name>
        <dbReference type="ChEBI" id="CHEBI:57841"/>
    </ligand>
</feature>
<feature type="domain" description="Thiamine phosphate synthase/TenI" evidence="12">
    <location>
        <begin position="9"/>
        <end position="194"/>
    </location>
</feature>
<dbReference type="SUPFAM" id="SSF51391">
    <property type="entry name" value="Thiamin phosphate synthase"/>
    <property type="match status" value="1"/>
</dbReference>
<comment type="similarity">
    <text evidence="9 10">Belongs to the thiamine-phosphate synthase family.</text>
</comment>
<keyword evidence="14" id="KW-1185">Reference proteome</keyword>
<comment type="catalytic activity">
    <reaction evidence="8 9 10">
        <text>2-[(2R,5Z)-2-carboxy-4-methylthiazol-5(2H)-ylidene]ethyl phosphate + 4-amino-2-methyl-5-(diphosphooxymethyl)pyrimidine + 2 H(+) = thiamine phosphate + CO2 + diphosphate</text>
        <dbReference type="Rhea" id="RHEA:47844"/>
        <dbReference type="ChEBI" id="CHEBI:15378"/>
        <dbReference type="ChEBI" id="CHEBI:16526"/>
        <dbReference type="ChEBI" id="CHEBI:33019"/>
        <dbReference type="ChEBI" id="CHEBI:37575"/>
        <dbReference type="ChEBI" id="CHEBI:57841"/>
        <dbReference type="ChEBI" id="CHEBI:62899"/>
        <dbReference type="EC" id="2.5.1.3"/>
    </reaction>
</comment>
<comment type="pathway">
    <text evidence="1 9 11">Cofactor biosynthesis; thiamine diphosphate biosynthesis; thiamine phosphate from 4-amino-2-methyl-5-diphosphomethylpyrimidine and 4-methyl-5-(2-phosphoethyl)-thiazole: step 1/1.</text>
</comment>
<keyword evidence="4 9" id="KW-0460">Magnesium</keyword>
<evidence type="ECO:0000256" key="2">
    <source>
        <dbReference type="ARBA" id="ARBA00022679"/>
    </source>
</evidence>
<keyword evidence="3 9" id="KW-0479">Metal-binding</keyword>
<feature type="binding site" evidence="9">
    <location>
        <position position="113"/>
    </location>
    <ligand>
        <name>4-amino-2-methyl-5-(diphosphooxymethyl)pyrimidine</name>
        <dbReference type="ChEBI" id="CHEBI:57841"/>
    </ligand>
</feature>
<feature type="binding site" evidence="9">
    <location>
        <position position="142"/>
    </location>
    <ligand>
        <name>4-amino-2-methyl-5-(diphosphooxymethyl)pyrimidine</name>
        <dbReference type="ChEBI" id="CHEBI:57841"/>
    </ligand>
</feature>
<evidence type="ECO:0000256" key="5">
    <source>
        <dbReference type="ARBA" id="ARBA00022977"/>
    </source>
</evidence>
<evidence type="ECO:0000313" key="13">
    <source>
        <dbReference type="EMBL" id="MBF4502071.1"/>
    </source>
</evidence>
<comment type="cofactor">
    <cofactor evidence="9">
        <name>Mg(2+)</name>
        <dbReference type="ChEBI" id="CHEBI:18420"/>
    </cofactor>
    <text evidence="9">Binds 1 Mg(2+) ion per subunit.</text>
</comment>
<dbReference type="GO" id="GO:0004789">
    <property type="term" value="F:thiamine-phosphate diphosphorylase activity"/>
    <property type="evidence" value="ECO:0007669"/>
    <property type="project" value="UniProtKB-UniRule"/>
</dbReference>
<comment type="catalytic activity">
    <reaction evidence="6 9 10">
        <text>4-methyl-5-(2-phosphooxyethyl)-thiazole + 4-amino-2-methyl-5-(diphosphooxymethyl)pyrimidine + H(+) = thiamine phosphate + diphosphate</text>
        <dbReference type="Rhea" id="RHEA:22328"/>
        <dbReference type="ChEBI" id="CHEBI:15378"/>
        <dbReference type="ChEBI" id="CHEBI:33019"/>
        <dbReference type="ChEBI" id="CHEBI:37575"/>
        <dbReference type="ChEBI" id="CHEBI:57841"/>
        <dbReference type="ChEBI" id="CHEBI:58296"/>
        <dbReference type="EC" id="2.5.1.3"/>
    </reaction>
</comment>
<gene>
    <name evidence="9" type="primary">thiE</name>
    <name evidence="13" type="ORF">IRY55_11950</name>
</gene>
<evidence type="ECO:0000256" key="4">
    <source>
        <dbReference type="ARBA" id="ARBA00022842"/>
    </source>
</evidence>
<proteinExistence type="inferred from homology"/>
<feature type="binding site" evidence="9">
    <location>
        <position position="75"/>
    </location>
    <ligand>
        <name>Mg(2+)</name>
        <dbReference type="ChEBI" id="CHEBI:18420"/>
    </ligand>
</feature>
<feature type="binding site" evidence="9">
    <location>
        <begin position="191"/>
        <end position="192"/>
    </location>
    <ligand>
        <name>2-[(2R,5Z)-2-carboxy-4-methylthiazol-5(2H)-ylidene]ethyl phosphate</name>
        <dbReference type="ChEBI" id="CHEBI:62899"/>
    </ligand>
</feature>
<evidence type="ECO:0000256" key="1">
    <source>
        <dbReference type="ARBA" id="ARBA00005165"/>
    </source>
</evidence>
<dbReference type="CDD" id="cd00564">
    <property type="entry name" value="TMP_TenI"/>
    <property type="match status" value="1"/>
</dbReference>
<feature type="binding site" evidence="9">
    <location>
        <begin position="139"/>
        <end position="141"/>
    </location>
    <ligand>
        <name>2-[(2R,5Z)-2-carboxy-4-methylthiazol-5(2H)-ylidene]ethyl phosphate</name>
        <dbReference type="ChEBI" id="CHEBI:62899"/>
    </ligand>
</feature>
<sequence length="220" mass="23522">MNIKEALRIYFIMGSNNCGHHEPLDVLKQAIDGGITMFQFREKGSGALIGEAKKQFARDCFRLCKQANVPFIVNDDVDLAIEIGADGVHVGQDDLDAGIVRQKLGQDKIIGVSSHTLQESKAAIEAGADYIGMGPVYATTTKLDTNPVAGTTAIQETREHFPQFPIVAIGGLQADNFTPAIEAGADGISIISAIASVPNPKEATEKLVSTMKEVINDAKR</sequence>
<dbReference type="GO" id="GO:0005737">
    <property type="term" value="C:cytoplasm"/>
    <property type="evidence" value="ECO:0007669"/>
    <property type="project" value="TreeGrafter"/>
</dbReference>
<protein>
    <recommendedName>
        <fullName evidence="9">Thiamine-phosphate synthase</fullName>
        <shortName evidence="9">TP synthase</shortName>
        <shortName evidence="9">TPS</shortName>
        <ecNumber evidence="9">2.5.1.3</ecNumber>
    </recommendedName>
    <alternativeName>
        <fullName evidence="9">Thiamine-phosphate pyrophosphorylase</fullName>
        <shortName evidence="9">TMP pyrophosphorylase</shortName>
        <shortName evidence="9">TMP-PPase</shortName>
    </alternativeName>
</protein>
<dbReference type="Gene3D" id="3.20.20.70">
    <property type="entry name" value="Aldolase class I"/>
    <property type="match status" value="1"/>
</dbReference>